<accession>A0A2S7V0A5</accession>
<protein>
    <recommendedName>
        <fullName evidence="2">diguanylate cyclase</fullName>
        <ecNumber evidence="2">2.7.7.65</ecNumber>
    </recommendedName>
</protein>
<dbReference type="InterPro" id="IPR050469">
    <property type="entry name" value="Diguanylate_Cyclase"/>
</dbReference>
<dbReference type="GO" id="GO:1902201">
    <property type="term" value="P:negative regulation of bacterial-type flagellum-dependent cell motility"/>
    <property type="evidence" value="ECO:0007669"/>
    <property type="project" value="TreeGrafter"/>
</dbReference>
<dbReference type="NCBIfam" id="TIGR00254">
    <property type="entry name" value="GGDEF"/>
    <property type="match status" value="1"/>
</dbReference>
<dbReference type="EMBL" id="MSCH01000003">
    <property type="protein sequence ID" value="PQJ54951.1"/>
    <property type="molecule type" value="Genomic_DNA"/>
</dbReference>
<reference evidence="6 7" key="1">
    <citation type="submission" date="2016-12" db="EMBL/GenBank/DDBJ databases">
        <title>Diversity of luminous bacteria.</title>
        <authorList>
            <person name="Yoshizawa S."/>
            <person name="Kogure K."/>
        </authorList>
    </citation>
    <scope>NUCLEOTIDE SEQUENCE [LARGE SCALE GENOMIC DNA]</scope>
    <source>
        <strain evidence="6 7">SA4-48</strain>
    </source>
</reference>
<evidence type="ECO:0000256" key="1">
    <source>
        <dbReference type="ARBA" id="ARBA00001946"/>
    </source>
</evidence>
<dbReference type="GO" id="GO:0043709">
    <property type="term" value="P:cell adhesion involved in single-species biofilm formation"/>
    <property type="evidence" value="ECO:0007669"/>
    <property type="project" value="TreeGrafter"/>
</dbReference>
<keyword evidence="4" id="KW-1133">Transmembrane helix</keyword>
<evidence type="ECO:0000256" key="4">
    <source>
        <dbReference type="SAM" id="Phobius"/>
    </source>
</evidence>
<name>A0A2S7V0A5_9GAMM</name>
<organism evidence="6 7">
    <name type="scientific">Psychrosphaera saromensis</name>
    <dbReference type="NCBI Taxonomy" id="716813"/>
    <lineage>
        <taxon>Bacteria</taxon>
        <taxon>Pseudomonadati</taxon>
        <taxon>Pseudomonadota</taxon>
        <taxon>Gammaproteobacteria</taxon>
        <taxon>Alteromonadales</taxon>
        <taxon>Pseudoalteromonadaceae</taxon>
        <taxon>Psychrosphaera</taxon>
    </lineage>
</organism>
<dbReference type="GO" id="GO:0005886">
    <property type="term" value="C:plasma membrane"/>
    <property type="evidence" value="ECO:0007669"/>
    <property type="project" value="TreeGrafter"/>
</dbReference>
<dbReference type="PROSITE" id="PS50887">
    <property type="entry name" value="GGDEF"/>
    <property type="match status" value="1"/>
</dbReference>
<dbReference type="AlphaFoldDB" id="A0A2S7V0A5"/>
<sequence>MNDFLYILAVVYLKSAFISRHSDKSANILLDKISLSLLVLTIGVNQYLFYFIDSSQLARVFILNISIILITLSIIKHVPLDKNRPSFGEKLATLALKLSILLISMLFVTLSFTSDPFNFLSALTVVVAVNTLLLFGSTLTMFLSEISDMYHKESSVDFLTGLLNRRQFYDSSETIINLAKRQNFEISLMMCDLDNFKFINDTFGHDVGDQVIKDCASIIKDATRDTDITARFGGEEFCLVLPYTDIKGAGELAERIRSRISESLLKTHICDVRYTASFGLSTLNLEQPLNTAIIESDVALYYAKEAGRNRVIQYSTDMKLDN</sequence>
<dbReference type="Gene3D" id="3.30.70.270">
    <property type="match status" value="1"/>
</dbReference>
<feature type="transmembrane region" description="Helical" evidence="4">
    <location>
        <begin position="91"/>
        <end position="113"/>
    </location>
</feature>
<dbReference type="InterPro" id="IPR029787">
    <property type="entry name" value="Nucleotide_cyclase"/>
</dbReference>
<evidence type="ECO:0000259" key="5">
    <source>
        <dbReference type="PROSITE" id="PS50887"/>
    </source>
</evidence>
<keyword evidence="7" id="KW-1185">Reference proteome</keyword>
<evidence type="ECO:0000313" key="7">
    <source>
        <dbReference type="Proteomes" id="UP000239007"/>
    </source>
</evidence>
<keyword evidence="4" id="KW-0472">Membrane</keyword>
<keyword evidence="4" id="KW-0812">Transmembrane</keyword>
<dbReference type="InterPro" id="IPR000160">
    <property type="entry name" value="GGDEF_dom"/>
</dbReference>
<dbReference type="EC" id="2.7.7.65" evidence="2"/>
<dbReference type="InterPro" id="IPR043128">
    <property type="entry name" value="Rev_trsase/Diguanyl_cyclase"/>
</dbReference>
<gene>
    <name evidence="6" type="ORF">BTO11_15680</name>
</gene>
<dbReference type="Pfam" id="PF00990">
    <property type="entry name" value="GGDEF"/>
    <property type="match status" value="1"/>
</dbReference>
<feature type="transmembrane region" description="Helical" evidence="4">
    <location>
        <begin position="58"/>
        <end position="79"/>
    </location>
</feature>
<dbReference type="PANTHER" id="PTHR45138">
    <property type="entry name" value="REGULATORY COMPONENTS OF SENSORY TRANSDUCTION SYSTEM"/>
    <property type="match status" value="1"/>
</dbReference>
<feature type="transmembrane region" description="Helical" evidence="4">
    <location>
        <begin position="33"/>
        <end position="52"/>
    </location>
</feature>
<evidence type="ECO:0000256" key="3">
    <source>
        <dbReference type="ARBA" id="ARBA00034247"/>
    </source>
</evidence>
<dbReference type="GO" id="GO:0052621">
    <property type="term" value="F:diguanylate cyclase activity"/>
    <property type="evidence" value="ECO:0007669"/>
    <property type="project" value="UniProtKB-EC"/>
</dbReference>
<dbReference type="Proteomes" id="UP000239007">
    <property type="component" value="Unassembled WGS sequence"/>
</dbReference>
<comment type="cofactor">
    <cofactor evidence="1">
        <name>Mg(2+)</name>
        <dbReference type="ChEBI" id="CHEBI:18420"/>
    </cofactor>
</comment>
<dbReference type="FunFam" id="3.30.70.270:FF:000001">
    <property type="entry name" value="Diguanylate cyclase domain protein"/>
    <property type="match status" value="1"/>
</dbReference>
<comment type="catalytic activity">
    <reaction evidence="3">
        <text>2 GTP = 3',3'-c-di-GMP + 2 diphosphate</text>
        <dbReference type="Rhea" id="RHEA:24898"/>
        <dbReference type="ChEBI" id="CHEBI:33019"/>
        <dbReference type="ChEBI" id="CHEBI:37565"/>
        <dbReference type="ChEBI" id="CHEBI:58805"/>
        <dbReference type="EC" id="2.7.7.65"/>
    </reaction>
</comment>
<feature type="domain" description="GGDEF" evidence="5">
    <location>
        <begin position="184"/>
        <end position="316"/>
    </location>
</feature>
<feature type="transmembrane region" description="Helical" evidence="4">
    <location>
        <begin position="119"/>
        <end position="143"/>
    </location>
</feature>
<dbReference type="SUPFAM" id="SSF55073">
    <property type="entry name" value="Nucleotide cyclase"/>
    <property type="match status" value="1"/>
</dbReference>
<proteinExistence type="predicted"/>
<dbReference type="CDD" id="cd01949">
    <property type="entry name" value="GGDEF"/>
    <property type="match status" value="1"/>
</dbReference>
<dbReference type="PANTHER" id="PTHR45138:SF9">
    <property type="entry name" value="DIGUANYLATE CYCLASE DGCM-RELATED"/>
    <property type="match status" value="1"/>
</dbReference>
<evidence type="ECO:0000313" key="6">
    <source>
        <dbReference type="EMBL" id="PQJ54951.1"/>
    </source>
</evidence>
<dbReference type="SMART" id="SM00267">
    <property type="entry name" value="GGDEF"/>
    <property type="match status" value="1"/>
</dbReference>
<comment type="caution">
    <text evidence="6">The sequence shown here is derived from an EMBL/GenBank/DDBJ whole genome shotgun (WGS) entry which is preliminary data.</text>
</comment>
<evidence type="ECO:0000256" key="2">
    <source>
        <dbReference type="ARBA" id="ARBA00012528"/>
    </source>
</evidence>